<organism evidence="1">
    <name type="scientific">human gut metagenome</name>
    <dbReference type="NCBI Taxonomy" id="408170"/>
    <lineage>
        <taxon>unclassified sequences</taxon>
        <taxon>metagenomes</taxon>
        <taxon>organismal metagenomes</taxon>
    </lineage>
</organism>
<dbReference type="EMBL" id="AJWZ01005100">
    <property type="protein sequence ID" value="EKC63526.1"/>
    <property type="molecule type" value="Genomic_DNA"/>
</dbReference>
<evidence type="ECO:0000313" key="1">
    <source>
        <dbReference type="EMBL" id="EKC63526.1"/>
    </source>
</evidence>
<name>K1TWF7_9ZZZZ</name>
<gene>
    <name evidence="1" type="ORF">OBE_07420</name>
</gene>
<feature type="non-terminal residue" evidence="1">
    <location>
        <position position="114"/>
    </location>
</feature>
<protein>
    <submittedName>
        <fullName evidence="1">DnaD and phage-associated domain protein</fullName>
    </submittedName>
</protein>
<accession>K1TWF7</accession>
<dbReference type="AlphaFoldDB" id="K1TWF7"/>
<proteinExistence type="predicted"/>
<sequence length="114" mass="13069">MSINIDLGAWNSIFAVPSKVVDEGLKFSDGVKLKVLLFVLRNAGRSVDDTEISKATGVNVTDIPEALDYWVSMGVFNRIENTFTPVKITRNLFLHRKLLLKRNRHRNLFRLFYS</sequence>
<comment type="caution">
    <text evidence="1">The sequence shown here is derived from an EMBL/GenBank/DDBJ whole genome shotgun (WGS) entry which is preliminary data.</text>
</comment>
<reference evidence="1" key="1">
    <citation type="journal article" date="2013" name="Environ. Microbiol.">
        <title>Microbiota from the distal guts of lean and obese adolescents exhibit partial functional redundancy besides clear differences in community structure.</title>
        <authorList>
            <person name="Ferrer M."/>
            <person name="Ruiz A."/>
            <person name="Lanza F."/>
            <person name="Haange S.B."/>
            <person name="Oberbach A."/>
            <person name="Till H."/>
            <person name="Bargiela R."/>
            <person name="Campoy C."/>
            <person name="Segura M.T."/>
            <person name="Richter M."/>
            <person name="von Bergen M."/>
            <person name="Seifert J."/>
            <person name="Suarez A."/>
        </authorList>
    </citation>
    <scope>NUCLEOTIDE SEQUENCE</scope>
</reference>